<dbReference type="AlphaFoldDB" id="A0AAD7GYB4"/>
<dbReference type="InterPro" id="IPR036047">
    <property type="entry name" value="F-box-like_dom_sf"/>
</dbReference>
<feature type="region of interest" description="Disordered" evidence="1">
    <location>
        <begin position="25"/>
        <end position="61"/>
    </location>
</feature>
<comment type="caution">
    <text evidence="3">The sequence shown here is derived from an EMBL/GenBank/DDBJ whole genome shotgun (WGS) entry which is preliminary data.</text>
</comment>
<feature type="compositionally biased region" description="Acidic residues" evidence="1">
    <location>
        <begin position="25"/>
        <end position="39"/>
    </location>
</feature>
<feature type="region of interest" description="Disordered" evidence="1">
    <location>
        <begin position="653"/>
        <end position="675"/>
    </location>
</feature>
<dbReference type="SUPFAM" id="SSF81383">
    <property type="entry name" value="F-box domain"/>
    <property type="match status" value="1"/>
</dbReference>
<evidence type="ECO:0000256" key="1">
    <source>
        <dbReference type="SAM" id="MobiDB-lite"/>
    </source>
</evidence>
<gene>
    <name evidence="3" type="ORF">B0H17DRAFT_1033682</name>
</gene>
<name>A0AAD7GYB4_MYCRO</name>
<dbReference type="InterPro" id="IPR001810">
    <property type="entry name" value="F-box_dom"/>
</dbReference>
<dbReference type="Proteomes" id="UP001221757">
    <property type="component" value="Unassembled WGS sequence"/>
</dbReference>
<accession>A0AAD7GYB4</accession>
<feature type="domain" description="F-box" evidence="2">
    <location>
        <begin position="73"/>
        <end position="110"/>
    </location>
</feature>
<dbReference type="EMBL" id="JARKIE010000005">
    <property type="protein sequence ID" value="KAJ7707705.1"/>
    <property type="molecule type" value="Genomic_DNA"/>
</dbReference>
<reference evidence="3" key="1">
    <citation type="submission" date="2023-03" db="EMBL/GenBank/DDBJ databases">
        <title>Massive genome expansion in bonnet fungi (Mycena s.s.) driven by repeated elements and novel gene families across ecological guilds.</title>
        <authorList>
            <consortium name="Lawrence Berkeley National Laboratory"/>
            <person name="Harder C.B."/>
            <person name="Miyauchi S."/>
            <person name="Viragh M."/>
            <person name="Kuo A."/>
            <person name="Thoen E."/>
            <person name="Andreopoulos B."/>
            <person name="Lu D."/>
            <person name="Skrede I."/>
            <person name="Drula E."/>
            <person name="Henrissat B."/>
            <person name="Morin E."/>
            <person name="Kohler A."/>
            <person name="Barry K."/>
            <person name="LaButti K."/>
            <person name="Morin E."/>
            <person name="Salamov A."/>
            <person name="Lipzen A."/>
            <person name="Mereny Z."/>
            <person name="Hegedus B."/>
            <person name="Baldrian P."/>
            <person name="Stursova M."/>
            <person name="Weitz H."/>
            <person name="Taylor A."/>
            <person name="Grigoriev I.V."/>
            <person name="Nagy L.G."/>
            <person name="Martin F."/>
            <person name="Kauserud H."/>
        </authorList>
    </citation>
    <scope>NUCLEOTIDE SEQUENCE</scope>
    <source>
        <strain evidence="3">CBHHK067</strain>
    </source>
</reference>
<evidence type="ECO:0000259" key="2">
    <source>
        <dbReference type="PROSITE" id="PS50181"/>
    </source>
</evidence>
<protein>
    <recommendedName>
        <fullName evidence="2">F-box domain-containing protein</fullName>
    </recommendedName>
</protein>
<keyword evidence="4" id="KW-1185">Reference proteome</keyword>
<sequence length="675" mass="77707">MSRRSTRLKGVTNDPLIEAEDIFVDSDEDFDEEEIEEPEFSPTKKRRKGKATSAAATAEDQKLKKVRGRRGLLSSLKEFPLDVLFEIFGHLNPMDLLNLARTTKEIRGILMLISYSIPGLPPLPFDLSEPQYANLAFAGHCHKCFAIPVQTVIWSARTRMCKKCLKENFETPEYVASVTKLDLATVLELVPSFEDNRSGRRNRWRKFSFYSIDVATKLGEECDDFLVRGVLQRNDPAFLKWRDQKAKEAEEVNEHADLCVTWAVNRTDERSQELDDARRLRREAIVERLTALGWGEEIPFLGHEFNAHKLVRQPKELTNRIWKNIEAPLVELLTSLKRMRLELARQRILRERRLLAVQVYHKFCDTFHLTEPFRAVIEGTPIEPEEKVTDESFAEAISQVSPEEWKRCKDKELVEIMKKDLPNSTEADLELATAFFTCVPYGSPEPIGYPRILVTTSATTLGYPRPSADQALKLLLQNDVWNGDGLIQFHERAFRVVRSVLLACGLDPDVTTATEMDEIDPILECLNCTNETHGRLVMRWLQTAGHSCGEQATWQCLTPEDELRVKVREREKFSDDYIETGYFIWRWHEIFCCKFCDHAKTTYSGLKEHLATAHNVETMSLDSVKYHIDTPLSRVHPQPVRLLPPVEVEVKEEEAVKEEETVKEEEEAMNEVVTE</sequence>
<evidence type="ECO:0000313" key="3">
    <source>
        <dbReference type="EMBL" id="KAJ7707705.1"/>
    </source>
</evidence>
<dbReference type="Pfam" id="PF00646">
    <property type="entry name" value="F-box"/>
    <property type="match status" value="1"/>
</dbReference>
<dbReference type="PROSITE" id="PS50181">
    <property type="entry name" value="FBOX"/>
    <property type="match status" value="1"/>
</dbReference>
<proteinExistence type="predicted"/>
<evidence type="ECO:0000313" key="4">
    <source>
        <dbReference type="Proteomes" id="UP001221757"/>
    </source>
</evidence>
<organism evidence="3 4">
    <name type="scientific">Mycena rosella</name>
    <name type="common">Pink bonnet</name>
    <name type="synonym">Agaricus rosellus</name>
    <dbReference type="NCBI Taxonomy" id="1033263"/>
    <lineage>
        <taxon>Eukaryota</taxon>
        <taxon>Fungi</taxon>
        <taxon>Dikarya</taxon>
        <taxon>Basidiomycota</taxon>
        <taxon>Agaricomycotina</taxon>
        <taxon>Agaricomycetes</taxon>
        <taxon>Agaricomycetidae</taxon>
        <taxon>Agaricales</taxon>
        <taxon>Marasmiineae</taxon>
        <taxon>Mycenaceae</taxon>
        <taxon>Mycena</taxon>
    </lineage>
</organism>